<dbReference type="VEuPathDB" id="FungiDB:MCYG_04053"/>
<keyword evidence="2" id="KW-1185">Reference proteome</keyword>
<accession>C5FMZ8</accession>
<protein>
    <submittedName>
        <fullName evidence="1">Uncharacterized protein</fullName>
    </submittedName>
</protein>
<organism evidence="1 2">
    <name type="scientific">Arthroderma otae (strain ATCC MYA-4605 / CBS 113480)</name>
    <name type="common">Microsporum canis</name>
    <dbReference type="NCBI Taxonomy" id="554155"/>
    <lineage>
        <taxon>Eukaryota</taxon>
        <taxon>Fungi</taxon>
        <taxon>Dikarya</taxon>
        <taxon>Ascomycota</taxon>
        <taxon>Pezizomycotina</taxon>
        <taxon>Eurotiomycetes</taxon>
        <taxon>Eurotiomycetidae</taxon>
        <taxon>Onygenales</taxon>
        <taxon>Arthrodermataceae</taxon>
        <taxon>Microsporum</taxon>
    </lineage>
</organism>
<dbReference type="EMBL" id="DS995704">
    <property type="protein sequence ID" value="EEQ31234.1"/>
    <property type="molecule type" value="Genomic_DNA"/>
</dbReference>
<sequence length="148" mass="16079">MRFNFVHKRPIRSGQSVFWARGCRRGSPSPEALPGNKQYQAGIVSGKCGVRLEIILEKKDVCKGDIRKAEMQEWEALAKASLRPALGSFGIPSRLVMFLDLIEVLNVVSLQGGDGFKLPQATVKVLLSPVQAVAEDDAGLSGRTSTNI</sequence>
<dbReference type="HOGENOM" id="CLU_1758390_0_0_1"/>
<dbReference type="RefSeq" id="XP_002846316.1">
    <property type="nucleotide sequence ID" value="XM_002846270.1"/>
</dbReference>
<evidence type="ECO:0000313" key="2">
    <source>
        <dbReference type="Proteomes" id="UP000002035"/>
    </source>
</evidence>
<dbReference type="GeneID" id="9224385"/>
<gene>
    <name evidence="1" type="ORF">MCYG_04053</name>
</gene>
<evidence type="ECO:0000313" key="1">
    <source>
        <dbReference type="EMBL" id="EEQ31234.1"/>
    </source>
</evidence>
<dbReference type="AlphaFoldDB" id="C5FMZ8"/>
<reference evidence="2" key="1">
    <citation type="journal article" date="2012" name="MBio">
        <title>Comparative genome analysis of Trichophyton rubrum and related dermatophytes reveals candidate genes involved in infection.</title>
        <authorList>
            <person name="Martinez D.A."/>
            <person name="Oliver B.G."/>
            <person name="Graeser Y."/>
            <person name="Goldberg J.M."/>
            <person name="Li W."/>
            <person name="Martinez-Rossi N.M."/>
            <person name="Monod M."/>
            <person name="Shelest E."/>
            <person name="Barton R.C."/>
            <person name="Birch E."/>
            <person name="Brakhage A.A."/>
            <person name="Chen Z."/>
            <person name="Gurr S.J."/>
            <person name="Heiman D."/>
            <person name="Heitman J."/>
            <person name="Kosti I."/>
            <person name="Rossi A."/>
            <person name="Saif S."/>
            <person name="Samalova M."/>
            <person name="Saunders C.W."/>
            <person name="Shea T."/>
            <person name="Summerbell R.C."/>
            <person name="Xu J."/>
            <person name="Young S."/>
            <person name="Zeng Q."/>
            <person name="Birren B.W."/>
            <person name="Cuomo C.A."/>
            <person name="White T.C."/>
        </authorList>
    </citation>
    <scope>NUCLEOTIDE SEQUENCE [LARGE SCALE GENOMIC DNA]</scope>
    <source>
        <strain evidence="2">ATCC MYA-4605 / CBS 113480</strain>
    </source>
</reference>
<dbReference type="Proteomes" id="UP000002035">
    <property type="component" value="Unassembled WGS sequence"/>
</dbReference>
<proteinExistence type="predicted"/>
<name>C5FMZ8_ARTOC</name>